<organism evidence="1">
    <name type="scientific">Rhizophora mucronata</name>
    <name type="common">Asiatic mangrove</name>
    <dbReference type="NCBI Taxonomy" id="61149"/>
    <lineage>
        <taxon>Eukaryota</taxon>
        <taxon>Viridiplantae</taxon>
        <taxon>Streptophyta</taxon>
        <taxon>Embryophyta</taxon>
        <taxon>Tracheophyta</taxon>
        <taxon>Spermatophyta</taxon>
        <taxon>Magnoliopsida</taxon>
        <taxon>eudicotyledons</taxon>
        <taxon>Gunneridae</taxon>
        <taxon>Pentapetalae</taxon>
        <taxon>rosids</taxon>
        <taxon>fabids</taxon>
        <taxon>Malpighiales</taxon>
        <taxon>Rhizophoraceae</taxon>
        <taxon>Rhizophora</taxon>
    </lineage>
</organism>
<evidence type="ECO:0000313" key="1">
    <source>
        <dbReference type="EMBL" id="MBX31028.1"/>
    </source>
</evidence>
<protein>
    <submittedName>
        <fullName evidence="1">Uncharacterized protein</fullName>
    </submittedName>
</protein>
<sequence length="45" mass="4708">MAVTAPSCPSNLATFASLFTSQILTTASEVPVPRMRPSGWKAADV</sequence>
<dbReference type="AlphaFoldDB" id="A0A2P2MLC5"/>
<accession>A0A2P2MLC5</accession>
<reference evidence="1" key="1">
    <citation type="submission" date="2018-02" db="EMBL/GenBank/DDBJ databases">
        <title>Rhizophora mucronata_Transcriptome.</title>
        <authorList>
            <person name="Meera S.P."/>
            <person name="Sreeshan A."/>
            <person name="Augustine A."/>
        </authorList>
    </citation>
    <scope>NUCLEOTIDE SEQUENCE</scope>
    <source>
        <tissue evidence="1">Leaf</tissue>
    </source>
</reference>
<dbReference type="EMBL" id="GGEC01050544">
    <property type="protein sequence ID" value="MBX31028.1"/>
    <property type="molecule type" value="Transcribed_RNA"/>
</dbReference>
<proteinExistence type="predicted"/>
<name>A0A2P2MLC5_RHIMU</name>